<dbReference type="InParanoid" id="D2UY32"/>
<evidence type="ECO:0000259" key="4">
    <source>
        <dbReference type="PROSITE" id="PS50011"/>
    </source>
</evidence>
<feature type="domain" description="Protein kinase" evidence="4">
    <location>
        <begin position="863"/>
        <end position="1196"/>
    </location>
</feature>
<evidence type="ECO:0000256" key="1">
    <source>
        <dbReference type="ARBA" id="ARBA00022741"/>
    </source>
</evidence>
<dbReference type="InterPro" id="IPR000719">
    <property type="entry name" value="Prot_kinase_dom"/>
</dbReference>
<keyword evidence="3" id="KW-0812">Transmembrane</keyword>
<dbReference type="PANTHER" id="PTHR44329:SF298">
    <property type="entry name" value="MIXED LINEAGE KINASE DOMAIN-LIKE PROTEIN"/>
    <property type="match status" value="1"/>
</dbReference>
<dbReference type="GO" id="GO:0005524">
    <property type="term" value="F:ATP binding"/>
    <property type="evidence" value="ECO:0007669"/>
    <property type="project" value="UniProtKB-KW"/>
</dbReference>
<dbReference type="InterPro" id="IPR011009">
    <property type="entry name" value="Kinase-like_dom_sf"/>
</dbReference>
<dbReference type="GO" id="GO:0097527">
    <property type="term" value="P:necroptotic signaling pathway"/>
    <property type="evidence" value="ECO:0007669"/>
    <property type="project" value="TreeGrafter"/>
</dbReference>
<dbReference type="PANTHER" id="PTHR44329">
    <property type="entry name" value="SERINE/THREONINE-PROTEIN KINASE TNNI3K-RELATED"/>
    <property type="match status" value="1"/>
</dbReference>
<dbReference type="InterPro" id="IPR051681">
    <property type="entry name" value="Ser/Thr_Kinases-Pseudokinases"/>
</dbReference>
<keyword evidence="3" id="KW-1133">Transmembrane helix</keyword>
<dbReference type="AlphaFoldDB" id="D2UY32"/>
<dbReference type="OMA" id="CYAEYTY"/>
<accession>D2UY32</accession>
<protein>
    <submittedName>
        <fullName evidence="5">Predicted protein</fullName>
    </submittedName>
</protein>
<dbReference type="KEGG" id="ngr:NAEGRDRAFT_45081"/>
<dbReference type="EMBL" id="GG738845">
    <property type="protein sequence ID" value="EFC50402.1"/>
    <property type="molecule type" value="Genomic_DNA"/>
</dbReference>
<dbReference type="Pfam" id="PF00069">
    <property type="entry name" value="Pkinase"/>
    <property type="match status" value="1"/>
</dbReference>
<keyword evidence="6" id="KW-1185">Reference proteome</keyword>
<dbReference type="Proteomes" id="UP000006671">
    <property type="component" value="Unassembled WGS sequence"/>
</dbReference>
<feature type="transmembrane region" description="Helical" evidence="3">
    <location>
        <begin position="785"/>
        <end position="811"/>
    </location>
</feature>
<dbReference type="PROSITE" id="PS50011">
    <property type="entry name" value="PROTEIN_KINASE_DOM"/>
    <property type="match status" value="1"/>
</dbReference>
<dbReference type="GeneID" id="8863962"/>
<evidence type="ECO:0000256" key="2">
    <source>
        <dbReference type="ARBA" id="ARBA00022840"/>
    </source>
</evidence>
<reference evidence="5 6" key="1">
    <citation type="journal article" date="2010" name="Cell">
        <title>The genome of Naegleria gruberi illuminates early eukaryotic versatility.</title>
        <authorList>
            <person name="Fritz-Laylin L.K."/>
            <person name="Prochnik S.E."/>
            <person name="Ginger M.L."/>
            <person name="Dacks J.B."/>
            <person name="Carpenter M.L."/>
            <person name="Field M.C."/>
            <person name="Kuo A."/>
            <person name="Paredez A."/>
            <person name="Chapman J."/>
            <person name="Pham J."/>
            <person name="Shu S."/>
            <person name="Neupane R."/>
            <person name="Cipriano M."/>
            <person name="Mancuso J."/>
            <person name="Tu H."/>
            <person name="Salamov A."/>
            <person name="Lindquist E."/>
            <person name="Shapiro H."/>
            <person name="Lucas S."/>
            <person name="Grigoriev I.V."/>
            <person name="Cande W.Z."/>
            <person name="Fulton C."/>
            <person name="Rokhsar D.S."/>
            <person name="Dawson S.C."/>
        </authorList>
    </citation>
    <scope>NUCLEOTIDE SEQUENCE [LARGE SCALE GENOMIC DNA]</scope>
    <source>
        <strain evidence="5 6">NEG-M</strain>
    </source>
</reference>
<evidence type="ECO:0000313" key="5">
    <source>
        <dbReference type="EMBL" id="EFC50402.1"/>
    </source>
</evidence>
<dbReference type="GO" id="GO:0004672">
    <property type="term" value="F:protein kinase activity"/>
    <property type="evidence" value="ECO:0007669"/>
    <property type="project" value="InterPro"/>
</dbReference>
<gene>
    <name evidence="5" type="ORF">NAEGRDRAFT_45081</name>
</gene>
<dbReference type="Gene3D" id="1.10.510.10">
    <property type="entry name" value="Transferase(Phosphotransferase) domain 1"/>
    <property type="match status" value="1"/>
</dbReference>
<keyword evidence="2" id="KW-0067">ATP-binding</keyword>
<dbReference type="OrthoDB" id="5966500at2759"/>
<organism evidence="6">
    <name type="scientific">Naegleria gruberi</name>
    <name type="common">Amoeba</name>
    <dbReference type="NCBI Taxonomy" id="5762"/>
    <lineage>
        <taxon>Eukaryota</taxon>
        <taxon>Discoba</taxon>
        <taxon>Heterolobosea</taxon>
        <taxon>Tetramitia</taxon>
        <taxon>Eutetramitia</taxon>
        <taxon>Vahlkampfiidae</taxon>
        <taxon>Naegleria</taxon>
    </lineage>
</organism>
<evidence type="ECO:0000256" key="3">
    <source>
        <dbReference type="SAM" id="Phobius"/>
    </source>
</evidence>
<keyword evidence="1" id="KW-0547">Nucleotide-binding</keyword>
<name>D2UY32_NAEGR</name>
<proteinExistence type="predicted"/>
<sequence length="1197" mass="138680">MILDVYPSSNTSQCYEQIIEPSDILQMDEKSLISQQFHILQRPFENGDFNEQMYRTKQIVNRYNVTNQLYILKYAKTQLPQPFKIIQIPNTDEKIMCRRDGYLTSLLFDNHQSTILYSTGFVNLLDCVYVEENGVDTIIVVGIQNIEGGAATATIMKIDWRNSASRSTTLFTLHTFDTTYFASFIGKIMLTKTQSMVILVGSTTEDILRLYHVTYSFVFYVGTIIDLQQYLPRTYKPPLLSNQLELPCQIFQNNTITLYTVVMEEYRSIAILEIKGEDKGSFSVSRVLPILDIPRNESSISNIFLLNNNANLLAVSYANSTRYVSHIYADTSSNNMLKYETRAFGMKDIANIINLKQVHFCNVFDTIFLMEIRERSIQTFTITTKNLYPELVNDIKRFESDWRPDKIDGKKIQVLDLVFDSDNSTYISSNSSSVADIRYEIDNADIGIKASVIHLLRIDFDVKSFTIRAINSLSIVYYNLPSSVTKDLSSFFPYSNNTIVFTINTVNNTVEYTELFEFDTFAWIQNVRKEFNDISTDDTMYIFDDHLYLTNSTTGALVTNLENYKIQYITFPNLTQIDPLDKTVKISTVLHKNMSEYLETVPKPVFPHEQYMFFATSRGYIYQMSMEGLNSQIITENTIFVGNSSWIPMSGLFFNLHLYLTFYPGHILDIEYKEIFLNGKYQLYPYKKEFYELAFLNDISMGKKSTMWTAQLDCYAEYTYFTGDKEAIYKLEMRNVPLSLYDIESVNINNIADMKASDNSGMLYLIDYNGNILIRDISLYPDVRFYLVIAVISLLGITLLVVSIVCIIPVIMRYRRRKLIFEKRKTFRELVKNKTTNTKFILERRLYVVDPYILFVKKKYFAPDIITHRSVGPHGIMFEATIHNSPVMLKKITTSLKVYRQDLEEEAMKLVSIRHKNVQKYVGLSVDDQNNKYIVYEKLPDFEGSLRDYIDYGILKHQTISEEKISTYEKFSISFQEKLVLLRDTINGLQYLHKKGITMWGNLKPSNILIHFVEPEETTNTIQEHLDKSYLTSSQANFISGRNVAKITDYAFLHYCKGVIYKPEDLIYTSPEALENETSKSEASVDIYSFALVMFALIFMISPCEDVPSINTSKPSIPFDSNNDEAVWEWFSNSYSNDDYLGMLNYNILNHDNTKVKQTTIKNIKKIVSMIEKMWSSDPSSRPSIREVIELFKEVIV</sequence>
<dbReference type="VEuPathDB" id="AmoebaDB:NAEGRDRAFT_45081"/>
<dbReference type="SUPFAM" id="SSF56112">
    <property type="entry name" value="Protein kinase-like (PK-like)"/>
    <property type="match status" value="1"/>
</dbReference>
<evidence type="ECO:0000313" key="6">
    <source>
        <dbReference type="Proteomes" id="UP000006671"/>
    </source>
</evidence>
<dbReference type="RefSeq" id="XP_002683146.1">
    <property type="nucleotide sequence ID" value="XM_002683100.1"/>
</dbReference>
<keyword evidence="3" id="KW-0472">Membrane</keyword>